<feature type="transmembrane region" description="Helical" evidence="1">
    <location>
        <begin position="72"/>
        <end position="93"/>
    </location>
</feature>
<keyword evidence="1" id="KW-0472">Membrane</keyword>
<gene>
    <name evidence="2" type="ORF">GCM10022216_07770</name>
</gene>
<protein>
    <recommendedName>
        <fullName evidence="4">DUF2752 domain-containing protein</fullName>
    </recommendedName>
</protein>
<evidence type="ECO:0000313" key="2">
    <source>
        <dbReference type="EMBL" id="GAA4134584.1"/>
    </source>
</evidence>
<feature type="transmembrane region" description="Helical" evidence="1">
    <location>
        <begin position="114"/>
        <end position="131"/>
    </location>
</feature>
<dbReference type="InterPro" id="IPR021215">
    <property type="entry name" value="DUF2752"/>
</dbReference>
<organism evidence="2 3">
    <name type="scientific">Sphingobacterium kyonggiense</name>
    <dbReference type="NCBI Taxonomy" id="714075"/>
    <lineage>
        <taxon>Bacteria</taxon>
        <taxon>Pseudomonadati</taxon>
        <taxon>Bacteroidota</taxon>
        <taxon>Sphingobacteriia</taxon>
        <taxon>Sphingobacteriales</taxon>
        <taxon>Sphingobacteriaceae</taxon>
        <taxon>Sphingobacterium</taxon>
    </lineage>
</organism>
<keyword evidence="3" id="KW-1185">Reference proteome</keyword>
<evidence type="ECO:0000256" key="1">
    <source>
        <dbReference type="SAM" id="Phobius"/>
    </source>
</evidence>
<accession>A0ABP7YDK7</accession>
<dbReference type="Proteomes" id="UP001500101">
    <property type="component" value="Unassembled WGS sequence"/>
</dbReference>
<keyword evidence="1" id="KW-0812">Transmembrane</keyword>
<dbReference type="Pfam" id="PF10825">
    <property type="entry name" value="DUF2752"/>
    <property type="match status" value="1"/>
</dbReference>
<sequence length="135" mass="15453">MIDNKNKLYRITGIVCFLGLLWLGFIHYSEAEATVCPIKLATGYPCPSCGSSRSILAFLQGDFREAIMINPLGIISLIIIIGIILLLLIDIIFKKEYYYRVYRNVEEFLKTNKLISILLILLILANWIWNIKKGL</sequence>
<comment type="caution">
    <text evidence="2">The sequence shown here is derived from an EMBL/GenBank/DDBJ whole genome shotgun (WGS) entry which is preliminary data.</text>
</comment>
<dbReference type="RefSeq" id="WP_344673370.1">
    <property type="nucleotide sequence ID" value="NZ_BAAAZI010000004.1"/>
</dbReference>
<name>A0ABP7YDK7_9SPHI</name>
<evidence type="ECO:0000313" key="3">
    <source>
        <dbReference type="Proteomes" id="UP001500101"/>
    </source>
</evidence>
<dbReference type="EMBL" id="BAAAZI010000004">
    <property type="protein sequence ID" value="GAA4134584.1"/>
    <property type="molecule type" value="Genomic_DNA"/>
</dbReference>
<evidence type="ECO:0008006" key="4">
    <source>
        <dbReference type="Google" id="ProtNLM"/>
    </source>
</evidence>
<proteinExistence type="predicted"/>
<reference evidence="3" key="1">
    <citation type="journal article" date="2019" name="Int. J. Syst. Evol. Microbiol.">
        <title>The Global Catalogue of Microorganisms (GCM) 10K type strain sequencing project: providing services to taxonomists for standard genome sequencing and annotation.</title>
        <authorList>
            <consortium name="The Broad Institute Genomics Platform"/>
            <consortium name="The Broad Institute Genome Sequencing Center for Infectious Disease"/>
            <person name="Wu L."/>
            <person name="Ma J."/>
        </authorList>
    </citation>
    <scope>NUCLEOTIDE SEQUENCE [LARGE SCALE GENOMIC DNA]</scope>
    <source>
        <strain evidence="3">JCM 16704</strain>
    </source>
</reference>
<keyword evidence="1" id="KW-1133">Transmembrane helix</keyword>